<evidence type="ECO:0000313" key="11">
    <source>
        <dbReference type="EMBL" id="NNG35119.1"/>
    </source>
</evidence>
<keyword evidence="3 9" id="KW-1003">Cell membrane</keyword>
<dbReference type="InterPro" id="IPR038379">
    <property type="entry name" value="SecE_sf"/>
</dbReference>
<evidence type="ECO:0000256" key="5">
    <source>
        <dbReference type="ARBA" id="ARBA00022927"/>
    </source>
</evidence>
<comment type="similarity">
    <text evidence="9">Belongs to the SecE/SEC61-gamma family.</text>
</comment>
<evidence type="ECO:0000256" key="4">
    <source>
        <dbReference type="ARBA" id="ARBA00022692"/>
    </source>
</evidence>
<evidence type="ECO:0000256" key="6">
    <source>
        <dbReference type="ARBA" id="ARBA00022989"/>
    </source>
</evidence>
<keyword evidence="2 9" id="KW-0813">Transport</keyword>
<evidence type="ECO:0000256" key="8">
    <source>
        <dbReference type="ARBA" id="ARBA00023136"/>
    </source>
</evidence>
<comment type="caution">
    <text evidence="11">The sequence shown here is derived from an EMBL/GenBank/DDBJ whole genome shotgun (WGS) entry which is preliminary data.</text>
</comment>
<comment type="function">
    <text evidence="9">Essential subunit of the Sec protein translocation channel SecYEG. Clamps together the 2 halves of SecY. May contact the channel plug during translocation.</text>
</comment>
<accession>A0A849A3D7</accession>
<keyword evidence="6 9" id="KW-1133">Transmembrane helix</keyword>
<dbReference type="Proteomes" id="UP000562984">
    <property type="component" value="Unassembled WGS sequence"/>
</dbReference>
<dbReference type="InterPro" id="IPR001901">
    <property type="entry name" value="Translocase_SecE/Sec61-g"/>
</dbReference>
<name>A0A849A3D7_9ACTN</name>
<dbReference type="GO" id="GO:0065002">
    <property type="term" value="P:intracellular protein transmembrane transport"/>
    <property type="evidence" value="ECO:0007669"/>
    <property type="project" value="UniProtKB-UniRule"/>
</dbReference>
<evidence type="ECO:0000256" key="10">
    <source>
        <dbReference type="SAM" id="MobiDB-lite"/>
    </source>
</evidence>
<dbReference type="PANTHER" id="PTHR33910">
    <property type="entry name" value="PROTEIN TRANSLOCASE SUBUNIT SECE"/>
    <property type="match status" value="1"/>
</dbReference>
<keyword evidence="7 9" id="KW-0811">Translocation</keyword>
<dbReference type="GO" id="GO:0043952">
    <property type="term" value="P:protein transport by the Sec complex"/>
    <property type="evidence" value="ECO:0007669"/>
    <property type="project" value="UniProtKB-UniRule"/>
</dbReference>
<reference evidence="11 12" key="1">
    <citation type="submission" date="2020-05" db="EMBL/GenBank/DDBJ databases">
        <title>Nakamurella sp. DB0629 isolated from air conditioner.</title>
        <authorList>
            <person name="Kim D.H."/>
            <person name="Kim D.-U."/>
        </authorList>
    </citation>
    <scope>NUCLEOTIDE SEQUENCE [LARGE SCALE GENOMIC DNA]</scope>
    <source>
        <strain evidence="11 12">DB0629</strain>
    </source>
</reference>
<organism evidence="11 12">
    <name type="scientific">Nakamurella aerolata</name>
    <dbReference type="NCBI Taxonomy" id="1656892"/>
    <lineage>
        <taxon>Bacteria</taxon>
        <taxon>Bacillati</taxon>
        <taxon>Actinomycetota</taxon>
        <taxon>Actinomycetes</taxon>
        <taxon>Nakamurellales</taxon>
        <taxon>Nakamurellaceae</taxon>
        <taxon>Nakamurella</taxon>
    </lineage>
</organism>
<dbReference type="GO" id="GO:0008320">
    <property type="term" value="F:protein transmembrane transporter activity"/>
    <property type="evidence" value="ECO:0007669"/>
    <property type="project" value="UniProtKB-UniRule"/>
</dbReference>
<dbReference type="PANTHER" id="PTHR33910:SF1">
    <property type="entry name" value="PROTEIN TRANSLOCASE SUBUNIT SECE"/>
    <property type="match status" value="1"/>
</dbReference>
<dbReference type="EMBL" id="JABEND010000002">
    <property type="protein sequence ID" value="NNG35119.1"/>
    <property type="molecule type" value="Genomic_DNA"/>
</dbReference>
<dbReference type="HAMAP" id="MF_00422">
    <property type="entry name" value="SecE"/>
    <property type="match status" value="1"/>
</dbReference>
<evidence type="ECO:0000256" key="3">
    <source>
        <dbReference type="ARBA" id="ARBA00022475"/>
    </source>
</evidence>
<proteinExistence type="inferred from homology"/>
<protein>
    <recommendedName>
        <fullName evidence="9">Protein translocase subunit SecE</fullName>
    </recommendedName>
</protein>
<keyword evidence="12" id="KW-1185">Reference proteome</keyword>
<evidence type="ECO:0000256" key="9">
    <source>
        <dbReference type="HAMAP-Rule" id="MF_00422"/>
    </source>
</evidence>
<sequence>MVGAGVGAAGSARAAARRSQITRTGVTEKKGRATASRDSDDTDHLGWFARLRLFFREVVAELRKVLWPNQKQMLTYTTVVIVFVVVMVALVYGLDALFAQGVLWIFG</sequence>
<evidence type="ECO:0000256" key="1">
    <source>
        <dbReference type="ARBA" id="ARBA00004370"/>
    </source>
</evidence>
<dbReference type="InterPro" id="IPR005807">
    <property type="entry name" value="SecE_bac"/>
</dbReference>
<comment type="subunit">
    <text evidence="9">Component of the Sec protein translocase complex. Heterotrimer consisting of SecY, SecE and SecG subunits. The heterotrimers can form oligomers, although 1 heterotrimer is thought to be able to translocate proteins. Interacts with the ribosome. Interacts with SecDF, and other proteins may be involved. Interacts with SecA.</text>
</comment>
<keyword evidence="5 9" id="KW-0653">Protein transport</keyword>
<dbReference type="GO" id="GO:0006605">
    <property type="term" value="P:protein targeting"/>
    <property type="evidence" value="ECO:0007669"/>
    <property type="project" value="UniProtKB-UniRule"/>
</dbReference>
<dbReference type="PROSITE" id="PS01067">
    <property type="entry name" value="SECE_SEC61G"/>
    <property type="match status" value="1"/>
</dbReference>
<evidence type="ECO:0000256" key="2">
    <source>
        <dbReference type="ARBA" id="ARBA00022448"/>
    </source>
</evidence>
<keyword evidence="8 9" id="KW-0472">Membrane</keyword>
<comment type="subcellular location">
    <subcellularLocation>
        <location evidence="9">Cell membrane</location>
        <topology evidence="9">Single-pass membrane protein</topology>
    </subcellularLocation>
    <subcellularLocation>
        <location evidence="1">Membrane</location>
    </subcellularLocation>
</comment>
<feature type="transmembrane region" description="Helical" evidence="9">
    <location>
        <begin position="73"/>
        <end position="94"/>
    </location>
</feature>
<dbReference type="GO" id="GO:0005886">
    <property type="term" value="C:plasma membrane"/>
    <property type="evidence" value="ECO:0007669"/>
    <property type="project" value="UniProtKB-SubCell"/>
</dbReference>
<evidence type="ECO:0000313" key="12">
    <source>
        <dbReference type="Proteomes" id="UP000562984"/>
    </source>
</evidence>
<dbReference type="GO" id="GO:0009306">
    <property type="term" value="P:protein secretion"/>
    <property type="evidence" value="ECO:0007669"/>
    <property type="project" value="UniProtKB-UniRule"/>
</dbReference>
<dbReference type="Gene3D" id="1.20.5.1030">
    <property type="entry name" value="Preprotein translocase secy subunit"/>
    <property type="match status" value="1"/>
</dbReference>
<dbReference type="AlphaFoldDB" id="A0A849A3D7"/>
<gene>
    <name evidence="9 11" type="primary">secE</name>
    <name evidence="11" type="ORF">HKD39_05225</name>
</gene>
<feature type="compositionally biased region" description="Basic and acidic residues" evidence="10">
    <location>
        <begin position="26"/>
        <end position="42"/>
    </location>
</feature>
<feature type="region of interest" description="Disordered" evidence="10">
    <location>
        <begin position="1"/>
        <end position="42"/>
    </location>
</feature>
<keyword evidence="4 9" id="KW-0812">Transmembrane</keyword>
<evidence type="ECO:0000256" key="7">
    <source>
        <dbReference type="ARBA" id="ARBA00023010"/>
    </source>
</evidence>
<dbReference type="Pfam" id="PF00584">
    <property type="entry name" value="SecE"/>
    <property type="match status" value="1"/>
</dbReference>
<feature type="compositionally biased region" description="Low complexity" evidence="10">
    <location>
        <begin position="9"/>
        <end position="19"/>
    </location>
</feature>
<dbReference type="NCBIfam" id="TIGR00964">
    <property type="entry name" value="secE_bact"/>
    <property type="match status" value="1"/>
</dbReference>